<proteinExistence type="predicted"/>
<evidence type="ECO:0000256" key="1">
    <source>
        <dbReference type="SAM" id="MobiDB-lite"/>
    </source>
</evidence>
<feature type="transmembrane region" description="Helical" evidence="2">
    <location>
        <begin position="62"/>
        <end position="82"/>
    </location>
</feature>
<gene>
    <name evidence="3" type="ORF">P691DRAFT_808802</name>
</gene>
<feature type="compositionally biased region" description="Polar residues" evidence="1">
    <location>
        <begin position="207"/>
        <end position="243"/>
    </location>
</feature>
<organism evidence="3 4">
    <name type="scientific">Macrolepiota fuliginosa MF-IS2</name>
    <dbReference type="NCBI Taxonomy" id="1400762"/>
    <lineage>
        <taxon>Eukaryota</taxon>
        <taxon>Fungi</taxon>
        <taxon>Dikarya</taxon>
        <taxon>Basidiomycota</taxon>
        <taxon>Agaricomycotina</taxon>
        <taxon>Agaricomycetes</taxon>
        <taxon>Agaricomycetidae</taxon>
        <taxon>Agaricales</taxon>
        <taxon>Agaricineae</taxon>
        <taxon>Agaricaceae</taxon>
        <taxon>Macrolepiota</taxon>
    </lineage>
</organism>
<feature type="region of interest" description="Disordered" evidence="1">
    <location>
        <begin position="101"/>
        <end position="149"/>
    </location>
</feature>
<keyword evidence="2" id="KW-0812">Transmembrane</keyword>
<feature type="compositionally biased region" description="Polar residues" evidence="1">
    <location>
        <begin position="476"/>
        <end position="488"/>
    </location>
</feature>
<reference evidence="3" key="1">
    <citation type="submission" date="2020-11" db="EMBL/GenBank/DDBJ databases">
        <authorList>
            <consortium name="DOE Joint Genome Institute"/>
            <person name="Ahrendt S."/>
            <person name="Riley R."/>
            <person name="Andreopoulos W."/>
            <person name="Labutti K."/>
            <person name="Pangilinan J."/>
            <person name="Ruiz-Duenas F.J."/>
            <person name="Barrasa J.M."/>
            <person name="Sanchez-Garcia M."/>
            <person name="Camarero S."/>
            <person name="Miyauchi S."/>
            <person name="Serrano A."/>
            <person name="Linde D."/>
            <person name="Babiker R."/>
            <person name="Drula E."/>
            <person name="Ayuso-Fernandez I."/>
            <person name="Pacheco R."/>
            <person name="Padilla G."/>
            <person name="Ferreira P."/>
            <person name="Barriuso J."/>
            <person name="Kellner H."/>
            <person name="Castanera R."/>
            <person name="Alfaro M."/>
            <person name="Ramirez L."/>
            <person name="Pisabarro A.G."/>
            <person name="Kuo A."/>
            <person name="Tritt A."/>
            <person name="Lipzen A."/>
            <person name="He G."/>
            <person name="Yan M."/>
            <person name="Ng V."/>
            <person name="Cullen D."/>
            <person name="Martin F."/>
            <person name="Rosso M.-N."/>
            <person name="Henrissat B."/>
            <person name="Hibbett D."/>
            <person name="Martinez A.T."/>
            <person name="Grigoriev I.V."/>
        </authorList>
    </citation>
    <scope>NUCLEOTIDE SEQUENCE</scope>
    <source>
        <strain evidence="3">MF-IS2</strain>
    </source>
</reference>
<keyword evidence="2" id="KW-0472">Membrane</keyword>
<evidence type="ECO:0000313" key="3">
    <source>
        <dbReference type="EMBL" id="KAF9443561.1"/>
    </source>
</evidence>
<dbReference type="EMBL" id="MU151460">
    <property type="protein sequence ID" value="KAF9443561.1"/>
    <property type="molecule type" value="Genomic_DNA"/>
</dbReference>
<feature type="compositionally biased region" description="Low complexity" evidence="1">
    <location>
        <begin position="131"/>
        <end position="146"/>
    </location>
</feature>
<feature type="region of interest" description="Disordered" evidence="1">
    <location>
        <begin position="470"/>
        <end position="494"/>
    </location>
</feature>
<feature type="compositionally biased region" description="Low complexity" evidence="1">
    <location>
        <begin position="364"/>
        <end position="378"/>
    </location>
</feature>
<dbReference type="AlphaFoldDB" id="A0A9P5X556"/>
<feature type="compositionally biased region" description="Basic and acidic residues" evidence="1">
    <location>
        <begin position="342"/>
        <end position="354"/>
    </location>
</feature>
<feature type="compositionally biased region" description="Basic and acidic residues" evidence="1">
    <location>
        <begin position="101"/>
        <end position="118"/>
    </location>
</feature>
<feature type="compositionally biased region" description="Polar residues" evidence="1">
    <location>
        <begin position="39"/>
        <end position="48"/>
    </location>
</feature>
<name>A0A9P5X556_9AGAR</name>
<feature type="compositionally biased region" description="Low complexity" evidence="1">
    <location>
        <begin position="1"/>
        <end position="38"/>
    </location>
</feature>
<feature type="region of interest" description="Disordered" evidence="1">
    <location>
        <begin position="1"/>
        <end position="55"/>
    </location>
</feature>
<feature type="compositionally biased region" description="Basic and acidic residues" evidence="1">
    <location>
        <begin position="324"/>
        <end position="333"/>
    </location>
</feature>
<feature type="region of interest" description="Disordered" evidence="1">
    <location>
        <begin position="184"/>
        <end position="415"/>
    </location>
</feature>
<feature type="compositionally biased region" description="Basic and acidic residues" evidence="1">
    <location>
        <begin position="278"/>
        <end position="288"/>
    </location>
</feature>
<evidence type="ECO:0000256" key="2">
    <source>
        <dbReference type="SAM" id="Phobius"/>
    </source>
</evidence>
<keyword evidence="4" id="KW-1185">Reference proteome</keyword>
<sequence length="539" mass="56562">MSQQRTSSSTRRATSSLASASSSRPKATSSSSSAPTSSQDLPTPSNAQPKPGHAPSATPVIAGSLAGCIVLVVCVITFLLVCKRRQRLRAERERILRSSHYSDHPSAFPRDDPLDKGDALAGYGVPPLPRSQGSASSSGSSAVSPSTVKPHRYHYTQPRAHNHHSRPSTNTSSHYQHDQSDVVAVTPNPHNQQGSQSQPQPQLHRAGSQSKSQAPSSLPQQQTHTANTYTHGESSDSQSSAIFKSTRGPDGADVRGATVTSKGMRGSNAGVPAIIITHDVEDGRDHGRGAGTTRWDGRGAVTGEPPPVATSGANWAEWGIDGIPGRHDGDPPRHGHGQGPRLEGDERGHLDGDSGQRTSRSRVSASGSEYSYLASASGSGAGSGNIESGGGEGRMEDTDRTGLMPESAGYVSNSRQRTAAAGALTSVSLPSHATTLVGTSTPSGLVAPPPPTTSVASLTRNRTQQLDTAMIPDNTLPPSSASHPTRQGQIYIGNSPIPIAPSSVVEEDAPPAYENVWRSARLEEERLRVNRKQVSQEQR</sequence>
<keyword evidence="2" id="KW-1133">Transmembrane helix</keyword>
<protein>
    <submittedName>
        <fullName evidence="3">Uncharacterized protein</fullName>
    </submittedName>
</protein>
<feature type="compositionally biased region" description="Low complexity" evidence="1">
    <location>
        <begin position="187"/>
        <end position="202"/>
    </location>
</feature>
<accession>A0A9P5X556</accession>
<feature type="region of interest" description="Disordered" evidence="1">
    <location>
        <begin position="158"/>
        <end position="177"/>
    </location>
</feature>
<feature type="compositionally biased region" description="Gly residues" evidence="1">
    <location>
        <begin position="379"/>
        <end position="392"/>
    </location>
</feature>
<dbReference type="Proteomes" id="UP000807342">
    <property type="component" value="Unassembled WGS sequence"/>
</dbReference>
<comment type="caution">
    <text evidence="3">The sequence shown here is derived from an EMBL/GenBank/DDBJ whole genome shotgun (WGS) entry which is preliminary data.</text>
</comment>
<evidence type="ECO:0000313" key="4">
    <source>
        <dbReference type="Proteomes" id="UP000807342"/>
    </source>
</evidence>